<dbReference type="AlphaFoldDB" id="A0A6M8E933"/>
<feature type="transmembrane region" description="Helical" evidence="1">
    <location>
        <begin position="40"/>
        <end position="57"/>
    </location>
</feature>
<keyword evidence="3" id="KW-1185">Reference proteome</keyword>
<sequence length="127" mass="14645">MELFLKLEAGYLGIALFILAITIIVSSRSFVKDGTWKKSIPIVFIILGIFIGMHYFVTTSRIYEVENTFNNNGKIICENRAVRKVSQSVTIEKSNEWTLENHMLSSPNYNREFFTARCIKYVPVELN</sequence>
<dbReference type="RefSeq" id="WP_172124766.1">
    <property type="nucleotide sequence ID" value="NZ_CP042652.1"/>
</dbReference>
<protein>
    <submittedName>
        <fullName evidence="2">Putative membrane protein</fullName>
    </submittedName>
</protein>
<evidence type="ECO:0000313" key="3">
    <source>
        <dbReference type="Proteomes" id="UP000503483"/>
    </source>
</evidence>
<evidence type="ECO:0000313" key="2">
    <source>
        <dbReference type="EMBL" id="QKE27753.1"/>
    </source>
</evidence>
<accession>A0A6M8E933</accession>
<dbReference type="EMBL" id="CP042652">
    <property type="protein sequence ID" value="QKE27753.1"/>
    <property type="molecule type" value="Genomic_DNA"/>
</dbReference>
<keyword evidence="1" id="KW-0472">Membrane</keyword>
<gene>
    <name evidence="2" type="ORF">AACT_0545</name>
</gene>
<feature type="transmembrane region" description="Helical" evidence="1">
    <location>
        <begin position="12"/>
        <end position="31"/>
    </location>
</feature>
<keyword evidence="1" id="KW-1133">Transmembrane helix</keyword>
<dbReference type="KEGG" id="paco:AACT_0545"/>
<organism evidence="2 3">
    <name type="scientific">Arcobacter acticola</name>
    <dbReference type="NCBI Taxonomy" id="1849015"/>
    <lineage>
        <taxon>Bacteria</taxon>
        <taxon>Pseudomonadati</taxon>
        <taxon>Campylobacterota</taxon>
        <taxon>Epsilonproteobacteria</taxon>
        <taxon>Campylobacterales</taxon>
        <taxon>Arcobacteraceae</taxon>
        <taxon>Arcobacter</taxon>
    </lineage>
</organism>
<proteinExistence type="predicted"/>
<reference evidence="2 3" key="1">
    <citation type="submission" date="2019-08" db="EMBL/GenBank/DDBJ databases">
        <title>Complete genome sequence of Arcobacter acticola.</title>
        <authorList>
            <person name="Miller W."/>
        </authorList>
    </citation>
    <scope>NUCLEOTIDE SEQUENCE [LARGE SCALE GENOMIC DNA]</scope>
    <source>
        <strain evidence="2 3">KCTC 52212</strain>
    </source>
</reference>
<dbReference type="Proteomes" id="UP000503483">
    <property type="component" value="Chromosome"/>
</dbReference>
<evidence type="ECO:0000256" key="1">
    <source>
        <dbReference type="SAM" id="Phobius"/>
    </source>
</evidence>
<keyword evidence="1" id="KW-0812">Transmembrane</keyword>
<name>A0A6M8E933_9BACT</name>